<dbReference type="PRINTS" id="PR00812">
    <property type="entry name" value="BCTERIALGSPF"/>
</dbReference>
<evidence type="ECO:0000313" key="13">
    <source>
        <dbReference type="EMBL" id="STZ10582.1"/>
    </source>
</evidence>
<evidence type="ECO:0000313" key="14">
    <source>
        <dbReference type="Proteomes" id="UP000190435"/>
    </source>
</evidence>
<evidence type="ECO:0000313" key="12">
    <source>
        <dbReference type="EMBL" id="OOR92354.1"/>
    </source>
</evidence>
<evidence type="ECO:0000313" key="15">
    <source>
        <dbReference type="Proteomes" id="UP000255279"/>
    </source>
</evidence>
<dbReference type="Pfam" id="PF00482">
    <property type="entry name" value="T2SSF"/>
    <property type="match status" value="2"/>
</dbReference>
<reference evidence="13 15" key="2">
    <citation type="submission" date="2018-06" db="EMBL/GenBank/DDBJ databases">
        <authorList>
            <consortium name="Pathogen Informatics"/>
            <person name="Doyle S."/>
        </authorList>
    </citation>
    <scope>NUCLEOTIDE SEQUENCE [LARGE SCALE GENOMIC DNA]</scope>
    <source>
        <strain evidence="13 15">NCTC10293</strain>
    </source>
</reference>
<keyword evidence="3 9" id="KW-0813">Transport</keyword>
<gene>
    <name evidence="13" type="primary">gspF</name>
    <name evidence="12" type="ORF">B0181_01840</name>
    <name evidence="13" type="ORF">NCTC10293_00923</name>
</gene>
<name>A0A1T0A9G1_9GAMM</name>
<dbReference type="OrthoDB" id="9805682at2"/>
<evidence type="ECO:0000256" key="2">
    <source>
        <dbReference type="ARBA" id="ARBA00005745"/>
    </source>
</evidence>
<keyword evidence="4" id="KW-1003">Cell membrane</keyword>
<evidence type="ECO:0000256" key="3">
    <source>
        <dbReference type="ARBA" id="ARBA00022448"/>
    </source>
</evidence>
<sequence length="410" mass="44743">MKAPNPTSKTFRYQAIDRTGKLVKGEIDAATLELARLNLQKQGLSRLIVRQKRTKLARLVRSKHSQETTLFFRKLTTLLGAGITLTHALGIIRQTTDDTRFQAVIDAIKADIESGQTFADSLARHPAKFSKLTIALVNAGETSGTLDEMLARISDYGEKSARLTQKIRQAVRYPAIVLFTAVVVTVILLAKVVPIFSEMFATMGESLPLPTRLVMALSEFVIAYGAWLLAVVIGGFALWTAGRRHAEFRTRQDGWLLRAPIIGKLVLHAINARFARTLATTFGAGITLVPAIISAGKSADNAVFERAASQIATDIQAGSRLHTAMQKANDSLGRTVFLPMTMHMVHVGEESGRLQEMLEKAAEYQEQQVDDASEHLTSLIEPVMIVVLGLLVGGLVVAMYLPIFSLGQAV</sequence>
<evidence type="ECO:0000256" key="7">
    <source>
        <dbReference type="ARBA" id="ARBA00022989"/>
    </source>
</evidence>
<organism evidence="12 14">
    <name type="scientific">Moraxella caviae</name>
    <dbReference type="NCBI Taxonomy" id="34060"/>
    <lineage>
        <taxon>Bacteria</taxon>
        <taxon>Pseudomonadati</taxon>
        <taxon>Pseudomonadota</taxon>
        <taxon>Gammaproteobacteria</taxon>
        <taxon>Moraxellales</taxon>
        <taxon>Moraxellaceae</taxon>
        <taxon>Moraxella</taxon>
    </lineage>
</organism>
<dbReference type="PROSITE" id="PS00874">
    <property type="entry name" value="T2SP_F"/>
    <property type="match status" value="1"/>
</dbReference>
<evidence type="ECO:0000256" key="4">
    <source>
        <dbReference type="ARBA" id="ARBA00022475"/>
    </source>
</evidence>
<keyword evidence="14" id="KW-1185">Reference proteome</keyword>
<dbReference type="Proteomes" id="UP000255279">
    <property type="component" value="Unassembled WGS sequence"/>
</dbReference>
<feature type="transmembrane region" description="Helical" evidence="10">
    <location>
        <begin position="216"/>
        <end position="241"/>
    </location>
</feature>
<dbReference type="InterPro" id="IPR042094">
    <property type="entry name" value="T2SS_GspF_sf"/>
</dbReference>
<comment type="similarity">
    <text evidence="2 9">Belongs to the GSP F family.</text>
</comment>
<evidence type="ECO:0000256" key="6">
    <source>
        <dbReference type="ARBA" id="ARBA00022692"/>
    </source>
</evidence>
<protein>
    <submittedName>
        <fullName evidence="13">Type IV pilin biogenesis protein</fullName>
    </submittedName>
</protein>
<feature type="transmembrane region" description="Helical" evidence="10">
    <location>
        <begin position="383"/>
        <end position="403"/>
    </location>
</feature>
<feature type="domain" description="Type II secretion system protein GspF" evidence="11">
    <location>
        <begin position="71"/>
        <end position="194"/>
    </location>
</feature>
<evidence type="ECO:0000256" key="1">
    <source>
        <dbReference type="ARBA" id="ARBA00004429"/>
    </source>
</evidence>
<reference evidence="12 14" key="1">
    <citation type="submission" date="2017-02" db="EMBL/GenBank/DDBJ databases">
        <title>Draft genome sequence of Moraxella caviae CCUG 355 type strain.</title>
        <authorList>
            <person name="Engstrom-Jakobsson H."/>
            <person name="Salva-Serra F."/>
            <person name="Thorell K."/>
            <person name="Gonzales-Siles L."/>
            <person name="Karlsson R."/>
            <person name="Boulund F."/>
            <person name="Engstrand L."/>
            <person name="Moore E."/>
        </authorList>
    </citation>
    <scope>NUCLEOTIDE SEQUENCE [LARGE SCALE GENOMIC DNA]</scope>
    <source>
        <strain evidence="12 14">CCUG 355</strain>
    </source>
</reference>
<proteinExistence type="inferred from homology"/>
<evidence type="ECO:0000256" key="8">
    <source>
        <dbReference type="ARBA" id="ARBA00023136"/>
    </source>
</evidence>
<evidence type="ECO:0000256" key="10">
    <source>
        <dbReference type="SAM" id="Phobius"/>
    </source>
</evidence>
<accession>A0A1T0A9G1</accession>
<dbReference type="RefSeq" id="WP_078275791.1">
    <property type="nucleotide sequence ID" value="NZ_CAACXO010000016.1"/>
</dbReference>
<dbReference type="PANTHER" id="PTHR30012">
    <property type="entry name" value="GENERAL SECRETION PATHWAY PROTEIN"/>
    <property type="match status" value="1"/>
</dbReference>
<dbReference type="InterPro" id="IPR018076">
    <property type="entry name" value="T2SS_GspF_dom"/>
</dbReference>
<dbReference type="Proteomes" id="UP000190435">
    <property type="component" value="Unassembled WGS sequence"/>
</dbReference>
<dbReference type="EMBL" id="UGQE01000001">
    <property type="protein sequence ID" value="STZ10582.1"/>
    <property type="molecule type" value="Genomic_DNA"/>
</dbReference>
<keyword evidence="6 9" id="KW-0812">Transmembrane</keyword>
<dbReference type="GO" id="GO:0005886">
    <property type="term" value="C:plasma membrane"/>
    <property type="evidence" value="ECO:0007669"/>
    <property type="project" value="UniProtKB-SubCell"/>
</dbReference>
<dbReference type="GO" id="GO:0015628">
    <property type="term" value="P:protein secretion by the type II secretion system"/>
    <property type="evidence" value="ECO:0007669"/>
    <property type="project" value="TreeGrafter"/>
</dbReference>
<dbReference type="InterPro" id="IPR003004">
    <property type="entry name" value="GspF/PilC"/>
</dbReference>
<dbReference type="FunFam" id="1.20.81.30:FF:000001">
    <property type="entry name" value="Type II secretion system protein F"/>
    <property type="match status" value="2"/>
</dbReference>
<keyword evidence="7 10" id="KW-1133">Transmembrane helix</keyword>
<dbReference type="EMBL" id="MUXU01000015">
    <property type="protein sequence ID" value="OOR92354.1"/>
    <property type="molecule type" value="Genomic_DNA"/>
</dbReference>
<dbReference type="InterPro" id="IPR001992">
    <property type="entry name" value="T2SS_GspF/T4SS_PilC_CS"/>
</dbReference>
<feature type="domain" description="Type II secretion system protein GspF" evidence="11">
    <location>
        <begin position="274"/>
        <end position="402"/>
    </location>
</feature>
<comment type="subcellular location">
    <subcellularLocation>
        <location evidence="1 9">Cell inner membrane</location>
        <topology evidence="1 9">Multi-pass membrane protein</topology>
    </subcellularLocation>
</comment>
<keyword evidence="8 10" id="KW-0472">Membrane</keyword>
<dbReference type="PANTHER" id="PTHR30012:SF7">
    <property type="entry name" value="PROTEIN TRANSPORT PROTEIN HOFC HOMOLOG"/>
    <property type="match status" value="1"/>
</dbReference>
<evidence type="ECO:0000256" key="9">
    <source>
        <dbReference type="RuleBase" id="RU003923"/>
    </source>
</evidence>
<dbReference type="STRING" id="34060.B0181_01840"/>
<evidence type="ECO:0000259" key="11">
    <source>
        <dbReference type="Pfam" id="PF00482"/>
    </source>
</evidence>
<feature type="transmembrane region" description="Helical" evidence="10">
    <location>
        <begin position="175"/>
        <end position="196"/>
    </location>
</feature>
<evidence type="ECO:0000256" key="5">
    <source>
        <dbReference type="ARBA" id="ARBA00022519"/>
    </source>
</evidence>
<keyword evidence="5" id="KW-0997">Cell inner membrane</keyword>
<dbReference type="Gene3D" id="1.20.81.30">
    <property type="entry name" value="Type II secretion system (T2SS), domain F"/>
    <property type="match status" value="2"/>
</dbReference>
<dbReference type="AlphaFoldDB" id="A0A1T0A9G1"/>